<evidence type="ECO:0000313" key="2">
    <source>
        <dbReference type="EMBL" id="KAL1529323.1"/>
    </source>
</evidence>
<sequence length="465" mass="50317">MTDASLWADRGAFLTHVELFVPSSLRPLARRGAPRPPPARAPHGPRALRTASALHLALDANDADAAAALIETSDAAALNTRSSSRVTPLLMLTMGRCTTQHAKARCEQLIWRVLERGGGASIAVRTKARLSAADHAERHQLSPRLVAHLRALEAAERARTAGERCEVCGDVFAHNKVAYAARRVASGEEENAMLLKFFSTSYHHKLLDPALHKLNELRTVRKELTESLAVLSALEDTPCSGGGPLSTPTRWHVVDIACGRGLTASLAALRYAGARVTAVDLNAPHIMPHWERTQECRVSYLQQDILGPAFLDAMARLEAESSSEAPARRDVAMLGMHLCGELSLRAIDAFELCRSAAVLVLSPCCLPAKGSEHAPDDLFASNQQIDQYHSWSAHLETLLRGRGYKVTRSVEKAMLSVKNVVLVATKVPKGPVAEVVLRVSLADDLAAACCRVSCDIQFVDRQSAT</sequence>
<keyword evidence="3" id="KW-1185">Reference proteome</keyword>
<accession>A0AB34K457</accession>
<dbReference type="Pfam" id="PF13679">
    <property type="entry name" value="Methyltransf_32"/>
    <property type="match status" value="1"/>
</dbReference>
<dbReference type="Proteomes" id="UP001515480">
    <property type="component" value="Unassembled WGS sequence"/>
</dbReference>
<proteinExistence type="predicted"/>
<dbReference type="InterPro" id="IPR029063">
    <property type="entry name" value="SAM-dependent_MTases_sf"/>
</dbReference>
<reference evidence="2 3" key="1">
    <citation type="journal article" date="2024" name="Science">
        <title>Giant polyketide synthase enzymes in the biosynthesis of giant marine polyether toxins.</title>
        <authorList>
            <person name="Fallon T.R."/>
            <person name="Shende V.V."/>
            <person name="Wierzbicki I.H."/>
            <person name="Pendleton A.L."/>
            <person name="Watervoot N.F."/>
            <person name="Auber R.P."/>
            <person name="Gonzalez D.J."/>
            <person name="Wisecaver J.H."/>
            <person name="Moore B.S."/>
        </authorList>
    </citation>
    <scope>NUCLEOTIDE SEQUENCE [LARGE SCALE GENOMIC DNA]</scope>
    <source>
        <strain evidence="2 3">12B1</strain>
    </source>
</reference>
<dbReference type="SUPFAM" id="SSF53335">
    <property type="entry name" value="S-adenosyl-L-methionine-dependent methyltransferases"/>
    <property type="match status" value="2"/>
</dbReference>
<dbReference type="InterPro" id="IPR025714">
    <property type="entry name" value="Methyltranfer_dom"/>
</dbReference>
<dbReference type="EMBL" id="JBGBPQ010000001">
    <property type="protein sequence ID" value="KAL1529323.1"/>
    <property type="molecule type" value="Genomic_DNA"/>
</dbReference>
<dbReference type="AlphaFoldDB" id="A0AB34K457"/>
<comment type="caution">
    <text evidence="2">The sequence shown here is derived from an EMBL/GenBank/DDBJ whole genome shotgun (WGS) entry which is preliminary data.</text>
</comment>
<protein>
    <recommendedName>
        <fullName evidence="1">Methyltransferase domain-containing protein</fullName>
    </recommendedName>
</protein>
<evidence type="ECO:0000259" key="1">
    <source>
        <dbReference type="Pfam" id="PF13679"/>
    </source>
</evidence>
<organism evidence="2 3">
    <name type="scientific">Prymnesium parvum</name>
    <name type="common">Toxic golden alga</name>
    <dbReference type="NCBI Taxonomy" id="97485"/>
    <lineage>
        <taxon>Eukaryota</taxon>
        <taxon>Haptista</taxon>
        <taxon>Haptophyta</taxon>
        <taxon>Prymnesiophyceae</taxon>
        <taxon>Prymnesiales</taxon>
        <taxon>Prymnesiaceae</taxon>
        <taxon>Prymnesium</taxon>
    </lineage>
</organism>
<evidence type="ECO:0000313" key="3">
    <source>
        <dbReference type="Proteomes" id="UP001515480"/>
    </source>
</evidence>
<gene>
    <name evidence="2" type="ORF">AB1Y20_000277</name>
</gene>
<feature type="domain" description="Methyltransferase" evidence="1">
    <location>
        <begin position="249"/>
        <end position="365"/>
    </location>
</feature>
<name>A0AB34K457_PRYPA</name>
<dbReference type="Gene3D" id="3.40.50.150">
    <property type="entry name" value="Vaccinia Virus protein VP39"/>
    <property type="match status" value="1"/>
</dbReference>